<evidence type="ECO:0000313" key="2">
    <source>
        <dbReference type="EMBL" id="AUN97398.1"/>
    </source>
</evidence>
<dbReference type="RefSeq" id="WP_102242693.1">
    <property type="nucleotide sequence ID" value="NZ_CP025704.1"/>
</dbReference>
<name>A0A2K9NPH0_BACTC</name>
<reference evidence="2 3" key="1">
    <citation type="submission" date="2018-01" db="EMBL/GenBank/DDBJ databases">
        <title>Complete genome sequence of Bacteriovorax stolpii DSM12778.</title>
        <authorList>
            <person name="Tang B."/>
            <person name="Chang J."/>
        </authorList>
    </citation>
    <scope>NUCLEOTIDE SEQUENCE [LARGE SCALE GENOMIC DNA]</scope>
    <source>
        <strain evidence="2 3">DSM 12778</strain>
    </source>
</reference>
<sequence>MTMKLGLYKHYKGKHYQVLGICKHSETLEDLVLYETLYENEQSRLWVRPVAMFLERIVVDGKELPRFEYIGDRKSNQRM</sequence>
<dbReference type="OrthoDB" id="371169at2"/>
<feature type="domain" description="DUF1653" evidence="1">
    <location>
        <begin position="6"/>
        <end position="69"/>
    </location>
</feature>
<dbReference type="EMBL" id="CP025704">
    <property type="protein sequence ID" value="AUN97398.1"/>
    <property type="molecule type" value="Genomic_DNA"/>
</dbReference>
<dbReference type="InterPro" id="IPR037135">
    <property type="entry name" value="DUF1653-like_dom_sf"/>
</dbReference>
<dbReference type="InterPro" id="IPR023387">
    <property type="entry name" value="DUF1653-like_dom"/>
</dbReference>
<dbReference type="Gene3D" id="2.30.30.320">
    <property type="entry name" value="DUF1653-like domain"/>
    <property type="match status" value="1"/>
</dbReference>
<evidence type="ECO:0000259" key="1">
    <source>
        <dbReference type="Pfam" id="PF07866"/>
    </source>
</evidence>
<dbReference type="KEGG" id="bsto:C0V70_04585"/>
<dbReference type="Proteomes" id="UP000235584">
    <property type="component" value="Chromosome"/>
</dbReference>
<dbReference type="Pfam" id="PF07866">
    <property type="entry name" value="DUF1653"/>
    <property type="match status" value="1"/>
</dbReference>
<protein>
    <submittedName>
        <fullName evidence="2">DUF1653 domain-containing protein</fullName>
    </submittedName>
</protein>
<gene>
    <name evidence="2" type="ORF">C0V70_04585</name>
</gene>
<organism evidence="2 3">
    <name type="scientific">Bacteriovorax stolpii</name>
    <name type="common">Bdellovibrio stolpii</name>
    <dbReference type="NCBI Taxonomy" id="960"/>
    <lineage>
        <taxon>Bacteria</taxon>
        <taxon>Pseudomonadati</taxon>
        <taxon>Bdellovibrionota</taxon>
        <taxon>Bacteriovoracia</taxon>
        <taxon>Bacteriovoracales</taxon>
        <taxon>Bacteriovoracaceae</taxon>
        <taxon>Bacteriovorax</taxon>
    </lineage>
</organism>
<keyword evidence="3" id="KW-1185">Reference proteome</keyword>
<proteinExistence type="predicted"/>
<dbReference type="AlphaFoldDB" id="A0A2K9NPH0"/>
<accession>A0A2K9NPH0</accession>
<evidence type="ECO:0000313" key="3">
    <source>
        <dbReference type="Proteomes" id="UP000235584"/>
    </source>
</evidence>